<evidence type="ECO:0000313" key="4">
    <source>
        <dbReference type="Proteomes" id="UP000325122"/>
    </source>
</evidence>
<reference evidence="3 4" key="1">
    <citation type="submission" date="2019-09" db="EMBL/GenBank/DDBJ databases">
        <authorList>
            <person name="Kevbrin V."/>
            <person name="Grouzdev D.S."/>
        </authorList>
    </citation>
    <scope>NUCLEOTIDE SEQUENCE [LARGE SCALE GENOMIC DNA]</scope>
    <source>
        <strain evidence="3 4">G-192</strain>
    </source>
</reference>
<dbReference type="PANTHER" id="PTHR47197">
    <property type="entry name" value="PROTEIN NIRF"/>
    <property type="match status" value="1"/>
</dbReference>
<proteinExistence type="predicted"/>
<dbReference type="InterPro" id="IPR048433">
    <property type="entry name" value="YNCE-like_beta-prop"/>
</dbReference>
<dbReference type="Pfam" id="PF21783">
    <property type="entry name" value="YNCE"/>
    <property type="match status" value="1"/>
</dbReference>
<comment type="caution">
    <text evidence="3">The sequence shown here is derived from an EMBL/GenBank/DDBJ whole genome shotgun (WGS) entry which is preliminary data.</text>
</comment>
<dbReference type="NCBIfam" id="TIGR02276">
    <property type="entry name" value="beta_rpt_yvtn"/>
    <property type="match status" value="2"/>
</dbReference>
<feature type="domain" description="YNCE-like beta-propeller" evidence="2">
    <location>
        <begin position="172"/>
        <end position="338"/>
    </location>
</feature>
<dbReference type="SUPFAM" id="SSF51004">
    <property type="entry name" value="C-terminal (heme d1) domain of cytochrome cd1-nitrite reductase"/>
    <property type="match status" value="1"/>
</dbReference>
<gene>
    <name evidence="3" type="ORF">F1654_13790</name>
</gene>
<protein>
    <submittedName>
        <fullName evidence="3">Beta-propeller fold lactonase family protein</fullName>
    </submittedName>
</protein>
<sequence length="386" mass="40908">MSVIAHPPLSDCAPCAISHKFDPVAVKAALTLTGADPLFVLACSQILPLLTPISWRSPLMTLLRFILSLAAASWLFAGAGAASERLLIVNKSGDSLAITDARTYETLALAPTQHEPHEVAVSPDGRTAYVSDYGSSERRGNTVTVVDIATGEVTATWDLGANLAPHGIAVSQDGTRVWVTTEASQTVVELDSASGDILTVWETGQEVSHMVTPSVDETRLFVTNLGSGSLTVIDRRDDAVTTIVTGAGAEGVDVTPDGREVWVTNRAEHTISVLDAQTLEELAKFEAGGQVPIRVKFTPDGARAFVSNALSNSMTVFDAASRELIHTIDVGALPVGILMSPDGARVFVANTRDDKVSVFDAQTYELIDEIFPGREPDGMAWAVIAD</sequence>
<evidence type="ECO:0000259" key="2">
    <source>
        <dbReference type="Pfam" id="PF21783"/>
    </source>
</evidence>
<dbReference type="InterPro" id="IPR051200">
    <property type="entry name" value="Host-pathogen_enzymatic-act"/>
</dbReference>
<dbReference type="PANTHER" id="PTHR47197:SF3">
    <property type="entry name" value="DIHYDRO-HEME D1 DEHYDROGENASE"/>
    <property type="match status" value="1"/>
</dbReference>
<dbReference type="Proteomes" id="UP000325122">
    <property type="component" value="Unassembled WGS sequence"/>
</dbReference>
<accession>A0A5M6ZAV4</accession>
<keyword evidence="1" id="KW-0732">Signal</keyword>
<dbReference type="Gene3D" id="2.130.10.10">
    <property type="entry name" value="YVTN repeat-like/Quinoprotein amine dehydrogenase"/>
    <property type="match status" value="2"/>
</dbReference>
<dbReference type="EMBL" id="VWOJ01000006">
    <property type="protein sequence ID" value="KAA5800907.1"/>
    <property type="molecule type" value="Genomic_DNA"/>
</dbReference>
<dbReference type="InterPro" id="IPR011964">
    <property type="entry name" value="YVTN_b-propeller_repeat"/>
</dbReference>
<evidence type="ECO:0000313" key="3">
    <source>
        <dbReference type="EMBL" id="KAA5800907.1"/>
    </source>
</evidence>
<name>A0A5M6ZAV4_9PROT</name>
<evidence type="ECO:0000256" key="1">
    <source>
        <dbReference type="ARBA" id="ARBA00022729"/>
    </source>
</evidence>
<keyword evidence="4" id="KW-1185">Reference proteome</keyword>
<organism evidence="3 4">
    <name type="scientific">Alkalicaulis satelles</name>
    <dbReference type="NCBI Taxonomy" id="2609175"/>
    <lineage>
        <taxon>Bacteria</taxon>
        <taxon>Pseudomonadati</taxon>
        <taxon>Pseudomonadota</taxon>
        <taxon>Alphaproteobacteria</taxon>
        <taxon>Maricaulales</taxon>
        <taxon>Maricaulaceae</taxon>
        <taxon>Alkalicaulis</taxon>
    </lineage>
</organism>
<dbReference type="InterPro" id="IPR015943">
    <property type="entry name" value="WD40/YVTN_repeat-like_dom_sf"/>
</dbReference>
<dbReference type="AlphaFoldDB" id="A0A5M6ZAV4"/>
<dbReference type="InterPro" id="IPR011048">
    <property type="entry name" value="Haem_d1_sf"/>
</dbReference>